<feature type="transmembrane region" description="Helical" evidence="1">
    <location>
        <begin position="6"/>
        <end position="24"/>
    </location>
</feature>
<keyword evidence="1" id="KW-1133">Transmembrane helix</keyword>
<evidence type="ECO:0000256" key="1">
    <source>
        <dbReference type="SAM" id="Phobius"/>
    </source>
</evidence>
<evidence type="ECO:0000313" key="4">
    <source>
        <dbReference type="Proteomes" id="UP001154314"/>
    </source>
</evidence>
<keyword evidence="4" id="KW-1185">Reference proteome</keyword>
<organism evidence="2 4">
    <name type="scientific">Escherichia phage vB_Eco_Bam</name>
    <dbReference type="NCBI Taxonomy" id="2898833"/>
    <lineage>
        <taxon>Viruses</taxon>
        <taxon>Duplodnaviria</taxon>
        <taxon>Heunggongvirae</taxon>
        <taxon>Uroviricota</taxon>
        <taxon>Caudoviricetes</taxon>
        <taxon>Autographivirales</taxon>
        <taxon>Autotranscriptaviridae</taxon>
        <taxon>Studiervirinae</taxon>
        <taxon>Bamvirus</taxon>
        <taxon>Bamvirus bam</taxon>
    </lineage>
</organism>
<sequence>MTPMGGIKWVLICEMVTQIFLVLYKMD</sequence>
<reference evidence="2" key="1">
    <citation type="submission" date="2023-04" db="EMBL/GenBank/DDBJ databases">
        <authorList>
            <person name="Kelly A."/>
        </authorList>
    </citation>
    <scope>NUCLEOTIDE SEQUENCE</scope>
</reference>
<keyword evidence="1" id="KW-0472">Membrane</keyword>
<dbReference type="EMBL" id="OW991346">
    <property type="protein sequence ID" value="CAI9888973.1"/>
    <property type="molecule type" value="Genomic_DNA"/>
</dbReference>
<protein>
    <submittedName>
        <fullName evidence="2">Uncharacterized protein</fullName>
    </submittedName>
</protein>
<evidence type="ECO:0000313" key="3">
    <source>
        <dbReference type="EMBL" id="CAI9888973.1"/>
    </source>
</evidence>
<dbReference type="EMBL" id="OW991346">
    <property type="protein sequence ID" value="CAH6421955.1"/>
    <property type="molecule type" value="Genomic_DNA"/>
</dbReference>
<name>A0A9P0YC88_9CAUD</name>
<proteinExistence type="predicted"/>
<dbReference type="Proteomes" id="UP001154314">
    <property type="component" value="Chromosome"/>
</dbReference>
<evidence type="ECO:0000313" key="2">
    <source>
        <dbReference type="EMBL" id="CAH6421955.1"/>
    </source>
</evidence>
<gene>
    <name evidence="2" type="ORF">BAMTRB_021</name>
    <name evidence="3" type="ORF">BAMTRB_050</name>
</gene>
<keyword evidence="1" id="KW-0812">Transmembrane</keyword>
<accession>A0A9P0YC88</accession>